<sequence>MKILINWLIIALVIMIGAYILPGVNVTDFWSAFVAAAILGLLNAFLKPLIIILTLPINILTLGLFTLVINTLILMLVSAIVPGVVIASFWSALIFSIVISLFNIMLGQLKKQD</sequence>
<comment type="caution">
    <text evidence="2">The sequence shown here is derived from an EMBL/GenBank/DDBJ whole genome shotgun (WGS) entry which is preliminary data.</text>
</comment>
<keyword evidence="1" id="KW-1133">Transmembrane helix</keyword>
<feature type="transmembrane region" description="Helical" evidence="1">
    <location>
        <begin position="59"/>
        <end position="81"/>
    </location>
</feature>
<feature type="transmembrane region" description="Helical" evidence="1">
    <location>
        <begin position="87"/>
        <end position="106"/>
    </location>
</feature>
<accession>A0A1G1Y020</accession>
<dbReference type="EMBL" id="MHIE01000016">
    <property type="protein sequence ID" value="OGY45622.1"/>
    <property type="molecule type" value="Genomic_DNA"/>
</dbReference>
<evidence type="ECO:0000313" key="2">
    <source>
        <dbReference type="EMBL" id="OGY45622.1"/>
    </source>
</evidence>
<evidence type="ECO:0000313" key="3">
    <source>
        <dbReference type="Proteomes" id="UP000178240"/>
    </source>
</evidence>
<dbReference type="Pfam" id="PF04020">
    <property type="entry name" value="Phage_holin_4_2"/>
    <property type="match status" value="1"/>
</dbReference>
<gene>
    <name evidence="2" type="ORF">A2744_02950</name>
</gene>
<reference evidence="2 3" key="1">
    <citation type="journal article" date="2016" name="Nat. Commun.">
        <title>Thousands of microbial genomes shed light on interconnected biogeochemical processes in an aquifer system.</title>
        <authorList>
            <person name="Anantharaman K."/>
            <person name="Brown C.T."/>
            <person name="Hug L.A."/>
            <person name="Sharon I."/>
            <person name="Castelle C.J."/>
            <person name="Probst A.J."/>
            <person name="Thomas B.C."/>
            <person name="Singh A."/>
            <person name="Wilkins M.J."/>
            <person name="Karaoz U."/>
            <person name="Brodie E.L."/>
            <person name="Williams K.H."/>
            <person name="Hubbard S.S."/>
            <person name="Banfield J.F."/>
        </authorList>
    </citation>
    <scope>NUCLEOTIDE SEQUENCE [LARGE SCALE GENOMIC DNA]</scope>
</reference>
<evidence type="ECO:0000256" key="1">
    <source>
        <dbReference type="SAM" id="Phobius"/>
    </source>
</evidence>
<feature type="transmembrane region" description="Helical" evidence="1">
    <location>
        <begin position="30"/>
        <end position="52"/>
    </location>
</feature>
<protein>
    <recommendedName>
        <fullName evidence="4">Phage holin family protein</fullName>
    </recommendedName>
</protein>
<dbReference type="AlphaFoldDB" id="A0A1G1Y020"/>
<evidence type="ECO:0008006" key="4">
    <source>
        <dbReference type="Google" id="ProtNLM"/>
    </source>
</evidence>
<proteinExistence type="predicted"/>
<name>A0A1G1Y020_9BACT</name>
<dbReference type="InterPro" id="IPR007165">
    <property type="entry name" value="Phage_holin_4_2"/>
</dbReference>
<dbReference type="STRING" id="1797535.A2744_02950"/>
<keyword evidence="1" id="KW-0812">Transmembrane</keyword>
<dbReference type="PANTHER" id="PTHR37309:SF1">
    <property type="entry name" value="SLR0284 PROTEIN"/>
    <property type="match status" value="1"/>
</dbReference>
<dbReference type="Proteomes" id="UP000178240">
    <property type="component" value="Unassembled WGS sequence"/>
</dbReference>
<dbReference type="PANTHER" id="PTHR37309">
    <property type="entry name" value="SLR0284 PROTEIN"/>
    <property type="match status" value="1"/>
</dbReference>
<organism evidence="2 3">
    <name type="scientific">Candidatus Buchananbacteria bacterium RIFCSPHIGHO2_01_FULL_44_11</name>
    <dbReference type="NCBI Taxonomy" id="1797535"/>
    <lineage>
        <taxon>Bacteria</taxon>
        <taxon>Candidatus Buchananiibacteriota</taxon>
    </lineage>
</organism>
<feature type="transmembrane region" description="Helical" evidence="1">
    <location>
        <begin position="7"/>
        <end position="24"/>
    </location>
</feature>
<keyword evidence="1" id="KW-0472">Membrane</keyword>